<dbReference type="InterPro" id="IPR028364">
    <property type="entry name" value="Ribosomal_uL1/biogenesis"/>
</dbReference>
<dbReference type="HAMAP" id="MF_01318_B">
    <property type="entry name" value="Ribosomal_uL1_B"/>
    <property type="match status" value="1"/>
</dbReference>
<dbReference type="InterPro" id="IPR023674">
    <property type="entry name" value="Ribosomal_uL1-like"/>
</dbReference>
<comment type="subunit">
    <text evidence="9">Part of the 50S ribosomal subunit.</text>
</comment>
<dbReference type="AlphaFoldDB" id="A0A9D1HUZ4"/>
<evidence type="ECO:0000256" key="10">
    <source>
        <dbReference type="RuleBase" id="RU000659"/>
    </source>
</evidence>
<dbReference type="Pfam" id="PF00687">
    <property type="entry name" value="Ribosomal_L1"/>
    <property type="match status" value="1"/>
</dbReference>
<name>A0A9D1HUZ4_9BACT</name>
<keyword evidence="3 9" id="KW-0699">rRNA-binding</keyword>
<dbReference type="InterPro" id="IPR023673">
    <property type="entry name" value="Ribosomal_uL1_CS"/>
</dbReference>
<evidence type="ECO:0000256" key="8">
    <source>
        <dbReference type="ARBA" id="ARBA00035241"/>
    </source>
</evidence>
<evidence type="ECO:0000256" key="6">
    <source>
        <dbReference type="ARBA" id="ARBA00022980"/>
    </source>
</evidence>
<keyword evidence="5 9" id="KW-0694">RNA-binding</keyword>
<dbReference type="Gene3D" id="3.40.50.790">
    <property type="match status" value="1"/>
</dbReference>
<dbReference type="EMBL" id="DVML01000039">
    <property type="protein sequence ID" value="HIU23221.1"/>
    <property type="molecule type" value="Genomic_DNA"/>
</dbReference>
<dbReference type="InterPro" id="IPR005878">
    <property type="entry name" value="Ribosom_uL1_bac-type"/>
</dbReference>
<dbReference type="PANTHER" id="PTHR36427:SF3">
    <property type="entry name" value="LARGE RIBOSOMAL SUBUNIT PROTEIN UL1M"/>
    <property type="match status" value="1"/>
</dbReference>
<organism evidence="11 12">
    <name type="scientific">Candidatus Fimihabitans intestinipullorum</name>
    <dbReference type="NCBI Taxonomy" id="2840820"/>
    <lineage>
        <taxon>Bacteria</taxon>
        <taxon>Bacillati</taxon>
        <taxon>Mycoplasmatota</taxon>
        <taxon>Mycoplasmatota incertae sedis</taxon>
        <taxon>Candidatus Fimihabitans</taxon>
    </lineage>
</organism>
<dbReference type="Gene3D" id="3.30.190.20">
    <property type="match status" value="1"/>
</dbReference>
<dbReference type="GO" id="GO:0006412">
    <property type="term" value="P:translation"/>
    <property type="evidence" value="ECO:0007669"/>
    <property type="project" value="UniProtKB-UniRule"/>
</dbReference>
<keyword evidence="7 9" id="KW-0687">Ribonucleoprotein</keyword>
<dbReference type="GO" id="GO:0003735">
    <property type="term" value="F:structural constituent of ribosome"/>
    <property type="evidence" value="ECO:0007669"/>
    <property type="project" value="InterPro"/>
</dbReference>
<proteinExistence type="inferred from homology"/>
<dbReference type="Proteomes" id="UP000824087">
    <property type="component" value="Unassembled WGS sequence"/>
</dbReference>
<keyword evidence="6 9" id="KW-0689">Ribosomal protein</keyword>
<comment type="caution">
    <text evidence="11">The sequence shown here is derived from an EMBL/GenBank/DDBJ whole genome shotgun (WGS) entry which is preliminary data.</text>
</comment>
<gene>
    <name evidence="9 11" type="primary">rplA</name>
    <name evidence="11" type="ORF">IAD49_06535</name>
</gene>
<dbReference type="GO" id="GO:0019843">
    <property type="term" value="F:rRNA binding"/>
    <property type="evidence" value="ECO:0007669"/>
    <property type="project" value="UniProtKB-UniRule"/>
</dbReference>
<evidence type="ECO:0000256" key="9">
    <source>
        <dbReference type="HAMAP-Rule" id="MF_01318"/>
    </source>
</evidence>
<evidence type="ECO:0000256" key="4">
    <source>
        <dbReference type="ARBA" id="ARBA00022845"/>
    </source>
</evidence>
<comment type="function">
    <text evidence="9">Protein L1 is also a translational repressor protein, it controls the translation of the L11 operon by binding to its mRNA.</text>
</comment>
<protein>
    <recommendedName>
        <fullName evidence="8 9">Large ribosomal subunit protein uL1</fullName>
    </recommendedName>
</protein>
<keyword evidence="9" id="KW-0820">tRNA-binding</keyword>
<sequence length="231" mass="25119">MKKSKKYVEACKKLEKGKAYTKEEAVKLVKETSTTSFDASVELVMRLNLDTKKADQQLRGATVLPNGTGKTKRVLVIAKGEAAKAAKEAGADYVGDQDYLDKIVNENWFEFDTMIATPDMMPALGKIGKVLGPKGLMPNPKTGTVTMDTKKAVEDVKKGRVEYRADSFGNVAVIIGKVSFTDEQLLENLTSFVSLITKLKPAAVKGTYIKNISVSSTMGPGIKIDLNSFDN</sequence>
<dbReference type="InterPro" id="IPR002143">
    <property type="entry name" value="Ribosomal_uL1"/>
</dbReference>
<keyword evidence="4 9" id="KW-0810">Translation regulation</keyword>
<dbReference type="NCBIfam" id="TIGR01169">
    <property type="entry name" value="rplA_bact"/>
    <property type="match status" value="1"/>
</dbReference>
<dbReference type="SUPFAM" id="SSF56808">
    <property type="entry name" value="Ribosomal protein L1"/>
    <property type="match status" value="1"/>
</dbReference>
<dbReference type="FunFam" id="3.40.50.790:FF:000001">
    <property type="entry name" value="50S ribosomal protein L1"/>
    <property type="match status" value="1"/>
</dbReference>
<dbReference type="PIRSF" id="PIRSF002155">
    <property type="entry name" value="Ribosomal_L1"/>
    <property type="match status" value="1"/>
</dbReference>
<evidence type="ECO:0000313" key="12">
    <source>
        <dbReference type="Proteomes" id="UP000824087"/>
    </source>
</evidence>
<dbReference type="CDD" id="cd00403">
    <property type="entry name" value="Ribosomal_L1"/>
    <property type="match status" value="1"/>
</dbReference>
<dbReference type="InterPro" id="IPR016095">
    <property type="entry name" value="Ribosomal_uL1_3-a/b-sand"/>
</dbReference>
<evidence type="ECO:0000256" key="3">
    <source>
        <dbReference type="ARBA" id="ARBA00022730"/>
    </source>
</evidence>
<evidence type="ECO:0000256" key="1">
    <source>
        <dbReference type="ARBA" id="ARBA00010531"/>
    </source>
</evidence>
<dbReference type="GO" id="GO:0006417">
    <property type="term" value="P:regulation of translation"/>
    <property type="evidence" value="ECO:0007669"/>
    <property type="project" value="UniProtKB-KW"/>
</dbReference>
<comment type="function">
    <text evidence="9">Binds directly to 23S rRNA. The L1 stalk is quite mobile in the ribosome, and is involved in E site tRNA release.</text>
</comment>
<dbReference type="GO" id="GO:0015934">
    <property type="term" value="C:large ribosomal subunit"/>
    <property type="evidence" value="ECO:0007669"/>
    <property type="project" value="InterPro"/>
</dbReference>
<reference evidence="11" key="1">
    <citation type="submission" date="2020-10" db="EMBL/GenBank/DDBJ databases">
        <authorList>
            <person name="Gilroy R."/>
        </authorList>
    </citation>
    <scope>NUCLEOTIDE SEQUENCE</scope>
    <source>
        <strain evidence="11">CHK197-8231</strain>
    </source>
</reference>
<evidence type="ECO:0000313" key="11">
    <source>
        <dbReference type="EMBL" id="HIU23221.1"/>
    </source>
</evidence>
<dbReference type="GO" id="GO:0000049">
    <property type="term" value="F:tRNA binding"/>
    <property type="evidence" value="ECO:0007669"/>
    <property type="project" value="UniProtKB-KW"/>
</dbReference>
<accession>A0A9D1HUZ4</accession>
<comment type="similarity">
    <text evidence="1 9 10">Belongs to the universal ribosomal protein uL1 family.</text>
</comment>
<keyword evidence="2 9" id="KW-0678">Repressor</keyword>
<dbReference type="PANTHER" id="PTHR36427">
    <property type="entry name" value="54S RIBOSOMAL PROTEIN L1, MITOCHONDRIAL"/>
    <property type="match status" value="1"/>
</dbReference>
<evidence type="ECO:0000256" key="5">
    <source>
        <dbReference type="ARBA" id="ARBA00022884"/>
    </source>
</evidence>
<reference evidence="11" key="2">
    <citation type="journal article" date="2021" name="PeerJ">
        <title>Extensive microbial diversity within the chicken gut microbiome revealed by metagenomics and culture.</title>
        <authorList>
            <person name="Gilroy R."/>
            <person name="Ravi A."/>
            <person name="Getino M."/>
            <person name="Pursley I."/>
            <person name="Horton D.L."/>
            <person name="Alikhan N.F."/>
            <person name="Baker D."/>
            <person name="Gharbi K."/>
            <person name="Hall N."/>
            <person name="Watson M."/>
            <person name="Adriaenssens E.M."/>
            <person name="Foster-Nyarko E."/>
            <person name="Jarju S."/>
            <person name="Secka A."/>
            <person name="Antonio M."/>
            <person name="Oren A."/>
            <person name="Chaudhuri R.R."/>
            <person name="La Ragione R."/>
            <person name="Hildebrand F."/>
            <person name="Pallen M.J."/>
        </authorList>
    </citation>
    <scope>NUCLEOTIDE SEQUENCE</scope>
    <source>
        <strain evidence="11">CHK197-8231</strain>
    </source>
</reference>
<evidence type="ECO:0000256" key="7">
    <source>
        <dbReference type="ARBA" id="ARBA00023274"/>
    </source>
</evidence>
<evidence type="ECO:0000256" key="2">
    <source>
        <dbReference type="ARBA" id="ARBA00022491"/>
    </source>
</evidence>
<dbReference type="PROSITE" id="PS01199">
    <property type="entry name" value="RIBOSOMAL_L1"/>
    <property type="match status" value="1"/>
</dbReference>